<evidence type="ECO:0000256" key="11">
    <source>
        <dbReference type="ARBA" id="ARBA00023027"/>
    </source>
</evidence>
<evidence type="ECO:0000256" key="10">
    <source>
        <dbReference type="ARBA" id="ARBA00022989"/>
    </source>
</evidence>
<evidence type="ECO:0000256" key="13">
    <source>
        <dbReference type="ARBA" id="ARBA00023136"/>
    </source>
</evidence>
<evidence type="ECO:0000256" key="5">
    <source>
        <dbReference type="ARBA" id="ARBA00022448"/>
    </source>
</evidence>
<keyword evidence="11" id="KW-0520">NAD</keyword>
<keyword evidence="6" id="KW-0679">Respiratory chain</keyword>
<dbReference type="GO" id="GO:0008137">
    <property type="term" value="F:NADH dehydrogenase (ubiquinone) activity"/>
    <property type="evidence" value="ECO:0007669"/>
    <property type="project" value="UniProtKB-EC"/>
</dbReference>
<keyword evidence="12 17" id="KW-0496">Mitochondrion</keyword>
<comment type="catalytic activity">
    <reaction evidence="15">
        <text>a ubiquinone + NADH + 5 H(+)(in) = a ubiquinol + NAD(+) + 4 H(+)(out)</text>
        <dbReference type="Rhea" id="RHEA:29091"/>
        <dbReference type="Rhea" id="RHEA-COMP:9565"/>
        <dbReference type="Rhea" id="RHEA-COMP:9566"/>
        <dbReference type="ChEBI" id="CHEBI:15378"/>
        <dbReference type="ChEBI" id="CHEBI:16389"/>
        <dbReference type="ChEBI" id="CHEBI:17976"/>
        <dbReference type="ChEBI" id="CHEBI:57540"/>
        <dbReference type="ChEBI" id="CHEBI:57945"/>
        <dbReference type="EC" id="7.1.1.2"/>
    </reaction>
</comment>
<dbReference type="PANTHER" id="PTHR11435">
    <property type="entry name" value="NADH UBIQUINONE OXIDOREDUCTASE SUBUNIT ND6"/>
    <property type="match status" value="1"/>
</dbReference>
<keyword evidence="13 16" id="KW-0472">Membrane</keyword>
<dbReference type="EC" id="7.1.1.2" evidence="3"/>
<keyword evidence="7 16" id="KW-0812">Transmembrane</keyword>
<comment type="subcellular location">
    <subcellularLocation>
        <location evidence="1">Mitochondrion membrane</location>
        <topology evidence="1">Multi-pass membrane protein</topology>
    </subcellularLocation>
</comment>
<protein>
    <recommendedName>
        <fullName evidence="4">NADH-ubiquinone oxidoreductase chain 6</fullName>
        <ecNumber evidence="3">7.1.1.2</ecNumber>
    </recommendedName>
    <alternativeName>
        <fullName evidence="14">NADH dehydrogenase subunit 6</fullName>
    </alternativeName>
</protein>
<evidence type="ECO:0000256" key="12">
    <source>
        <dbReference type="ARBA" id="ARBA00023128"/>
    </source>
</evidence>
<evidence type="ECO:0000256" key="15">
    <source>
        <dbReference type="ARBA" id="ARBA00049551"/>
    </source>
</evidence>
<feature type="transmembrane region" description="Helical" evidence="16">
    <location>
        <begin position="50"/>
        <end position="73"/>
    </location>
</feature>
<evidence type="ECO:0000256" key="3">
    <source>
        <dbReference type="ARBA" id="ARBA00012944"/>
    </source>
</evidence>
<feature type="transmembrane region" description="Helical" evidence="16">
    <location>
        <begin position="140"/>
        <end position="161"/>
    </location>
</feature>
<evidence type="ECO:0000256" key="1">
    <source>
        <dbReference type="ARBA" id="ARBA00004225"/>
    </source>
</evidence>
<feature type="transmembrane region" description="Helical" evidence="16">
    <location>
        <begin position="25"/>
        <end position="44"/>
    </location>
</feature>
<dbReference type="AlphaFoldDB" id="A0A0B4N4Y9"/>
<sequence length="174" mass="19504">MLINLIIISISLSLNTLMIISNHPLAMGLILMTQTMLTAILIGTLNQTFWFSYVLFLIFIGGLLVLFIYVASLAANEMFIFSTKSFIMTNTITLSILISALYKDTSLVITKMTNSETTMIAMNKIEKIITSINKFYSTEIMPITLMIILYLFLTLIVIVKITQLSSGPLRTTKI</sequence>
<evidence type="ECO:0000313" key="17">
    <source>
        <dbReference type="EMBL" id="AII41693.1"/>
    </source>
</evidence>
<evidence type="ECO:0000256" key="9">
    <source>
        <dbReference type="ARBA" id="ARBA00022982"/>
    </source>
</evidence>
<keyword evidence="10 16" id="KW-1133">Transmembrane helix</keyword>
<organism evidence="17">
    <name type="scientific">Petrobiellus sp. 1 JZ-2014</name>
    <dbReference type="NCBI Taxonomy" id="1529458"/>
    <lineage>
        <taxon>Eukaryota</taxon>
        <taxon>Metazoa</taxon>
        <taxon>Ecdysozoa</taxon>
        <taxon>Arthropoda</taxon>
        <taxon>Hexapoda</taxon>
        <taxon>Insecta</taxon>
        <taxon>Monocondylia</taxon>
        <taxon>Archaeognatha</taxon>
        <taxon>Machilidae</taxon>
        <taxon>Petrobiellus</taxon>
    </lineage>
</organism>
<dbReference type="InterPro" id="IPR050269">
    <property type="entry name" value="ComplexI_Subunit6"/>
</dbReference>
<geneLocation type="mitochondrion" evidence="17"/>
<reference evidence="17" key="1">
    <citation type="journal article" date="2015" name="PLoS ONE">
        <title>The complete mitochondrial genomes of three bristletails (insecta: archaeognatha): the paraphyly of machilidae and insights into archaeognathan phylogeny.</title>
        <authorList>
            <person name="Ma Y."/>
            <person name="He K."/>
            <person name="Yu P."/>
            <person name="Yu D."/>
            <person name="Cheng X."/>
            <person name="Zhang J."/>
        </authorList>
    </citation>
    <scope>NUCLEOTIDE SEQUENCE</scope>
</reference>
<evidence type="ECO:0000256" key="14">
    <source>
        <dbReference type="ARBA" id="ARBA00031019"/>
    </source>
</evidence>
<feature type="transmembrane region" description="Helical" evidence="16">
    <location>
        <begin position="85"/>
        <end position="102"/>
    </location>
</feature>
<name>A0A0B4N4Y9_9INSE</name>
<dbReference type="GO" id="GO:0031966">
    <property type="term" value="C:mitochondrial membrane"/>
    <property type="evidence" value="ECO:0007669"/>
    <property type="project" value="UniProtKB-SubCell"/>
</dbReference>
<accession>A0A0B4N4Y9</accession>
<evidence type="ECO:0000256" key="7">
    <source>
        <dbReference type="ARBA" id="ARBA00022692"/>
    </source>
</evidence>
<proteinExistence type="inferred from homology"/>
<keyword evidence="9" id="KW-0249">Electron transport</keyword>
<evidence type="ECO:0000256" key="8">
    <source>
        <dbReference type="ARBA" id="ARBA00022967"/>
    </source>
</evidence>
<gene>
    <name evidence="17" type="primary">ND6</name>
</gene>
<dbReference type="PANTHER" id="PTHR11435:SF1">
    <property type="entry name" value="NADH-UBIQUINONE OXIDOREDUCTASE CHAIN 6"/>
    <property type="match status" value="1"/>
</dbReference>
<evidence type="ECO:0000256" key="6">
    <source>
        <dbReference type="ARBA" id="ARBA00022660"/>
    </source>
</evidence>
<dbReference type="EMBL" id="KJ754503">
    <property type="protein sequence ID" value="AII41693.1"/>
    <property type="molecule type" value="Genomic_DNA"/>
</dbReference>
<evidence type="ECO:0000256" key="16">
    <source>
        <dbReference type="SAM" id="Phobius"/>
    </source>
</evidence>
<comment type="similarity">
    <text evidence="2">Belongs to the complex I subunit 6 family.</text>
</comment>
<keyword evidence="5" id="KW-0813">Transport</keyword>
<keyword evidence="8" id="KW-1278">Translocase</keyword>
<evidence type="ECO:0000256" key="2">
    <source>
        <dbReference type="ARBA" id="ARBA00005698"/>
    </source>
</evidence>
<evidence type="ECO:0000256" key="4">
    <source>
        <dbReference type="ARBA" id="ARBA00021095"/>
    </source>
</evidence>